<accession>A0ABV3S6B5</accession>
<proteinExistence type="predicted"/>
<feature type="transmembrane region" description="Helical" evidence="5">
    <location>
        <begin position="50"/>
        <end position="72"/>
    </location>
</feature>
<dbReference type="Pfam" id="PF00520">
    <property type="entry name" value="Ion_trans"/>
    <property type="match status" value="1"/>
</dbReference>
<dbReference type="InterPro" id="IPR043203">
    <property type="entry name" value="VGCC_Ca_Na"/>
</dbReference>
<feature type="transmembrane region" description="Helical" evidence="5">
    <location>
        <begin position="21"/>
        <end position="38"/>
    </location>
</feature>
<feature type="transmembrane region" description="Helical" evidence="5">
    <location>
        <begin position="200"/>
        <end position="224"/>
    </location>
</feature>
<evidence type="ECO:0000256" key="3">
    <source>
        <dbReference type="ARBA" id="ARBA00022989"/>
    </source>
</evidence>
<gene>
    <name evidence="7" type="ORF">V6X64_01480</name>
</gene>
<dbReference type="Gene3D" id="1.20.120.350">
    <property type="entry name" value="Voltage-gated potassium channels. Chain C"/>
    <property type="match status" value="1"/>
</dbReference>
<dbReference type="SUPFAM" id="SSF81324">
    <property type="entry name" value="Voltage-gated potassium channels"/>
    <property type="match status" value="1"/>
</dbReference>
<feature type="transmembrane region" description="Helical" evidence="5">
    <location>
        <begin position="124"/>
        <end position="150"/>
    </location>
</feature>
<sequence length="279" mass="31621">MQRLQDLRETAGRWIESPLPHNTIIVLIVLNAVLLGLATSQSVMTAAGGWILGIEAVIVGVFALEIAIKLFAWGPRFFRSGWNLFDFIIVGIVLVPSAGPLSILRSLRILRVLRLLSTVRRLRLLVEALISAIPSIGWIVFLLGLVFYIFGVMGTELFAARFPAWFGTLGRSMYTLFQVMTLESWSMGIARPVMEAYPFAWLYFVSFILVTAFTILNLFIGIIVNTMQSAHWEEEDERRAETEAKAHLEREEILELLRRTDERLTRLEKAGLMRAKHSD</sequence>
<name>A0ABV3S6B5_9GAMM</name>
<evidence type="ECO:0000256" key="2">
    <source>
        <dbReference type="ARBA" id="ARBA00022692"/>
    </source>
</evidence>
<keyword evidence="8" id="KW-1185">Reference proteome</keyword>
<keyword evidence="2 5" id="KW-0812">Transmembrane</keyword>
<evidence type="ECO:0000256" key="4">
    <source>
        <dbReference type="ARBA" id="ARBA00023136"/>
    </source>
</evidence>
<organism evidence="7 8">
    <name type="scientific">Spiribacter onubensis</name>
    <dbReference type="NCBI Taxonomy" id="3122420"/>
    <lineage>
        <taxon>Bacteria</taxon>
        <taxon>Pseudomonadati</taxon>
        <taxon>Pseudomonadota</taxon>
        <taxon>Gammaproteobacteria</taxon>
        <taxon>Chromatiales</taxon>
        <taxon>Ectothiorhodospiraceae</taxon>
        <taxon>Spiribacter</taxon>
    </lineage>
</organism>
<keyword evidence="4 5" id="KW-0472">Membrane</keyword>
<dbReference type="InterPro" id="IPR005821">
    <property type="entry name" value="Ion_trans_dom"/>
</dbReference>
<protein>
    <submittedName>
        <fullName evidence="7">Ion transporter</fullName>
    </submittedName>
</protein>
<dbReference type="PANTHER" id="PTHR10037">
    <property type="entry name" value="VOLTAGE-GATED CATION CHANNEL CALCIUM AND SODIUM"/>
    <property type="match status" value="1"/>
</dbReference>
<dbReference type="PANTHER" id="PTHR10037:SF62">
    <property type="entry name" value="SODIUM CHANNEL PROTEIN 60E"/>
    <property type="match status" value="1"/>
</dbReference>
<dbReference type="EMBL" id="JBAKFJ010000001">
    <property type="protein sequence ID" value="MEX0385666.1"/>
    <property type="molecule type" value="Genomic_DNA"/>
</dbReference>
<reference evidence="7 8" key="1">
    <citation type="submission" date="2024-02" db="EMBL/GenBank/DDBJ databases">
        <title>New especies of Spiribacter isolated from saline water.</title>
        <authorList>
            <person name="Leon M.J."/>
            <person name="De La Haba R."/>
            <person name="Sanchez-Porro C."/>
            <person name="Ventosa A."/>
        </authorList>
    </citation>
    <scope>NUCLEOTIDE SEQUENCE [LARGE SCALE GENOMIC DNA]</scope>
    <source>
        <strain evidence="8">ag22IC4-227</strain>
    </source>
</reference>
<dbReference type="Proteomes" id="UP001556653">
    <property type="component" value="Unassembled WGS sequence"/>
</dbReference>
<feature type="transmembrane region" description="Helical" evidence="5">
    <location>
        <begin position="84"/>
        <end position="104"/>
    </location>
</feature>
<dbReference type="InterPro" id="IPR027359">
    <property type="entry name" value="Volt_channel_dom_sf"/>
</dbReference>
<feature type="domain" description="Ion transport" evidence="6">
    <location>
        <begin position="22"/>
        <end position="230"/>
    </location>
</feature>
<evidence type="ECO:0000313" key="8">
    <source>
        <dbReference type="Proteomes" id="UP001556653"/>
    </source>
</evidence>
<evidence type="ECO:0000256" key="5">
    <source>
        <dbReference type="SAM" id="Phobius"/>
    </source>
</evidence>
<evidence type="ECO:0000259" key="6">
    <source>
        <dbReference type="Pfam" id="PF00520"/>
    </source>
</evidence>
<evidence type="ECO:0000313" key="7">
    <source>
        <dbReference type="EMBL" id="MEX0385666.1"/>
    </source>
</evidence>
<dbReference type="Gene3D" id="1.10.287.70">
    <property type="match status" value="1"/>
</dbReference>
<comment type="subcellular location">
    <subcellularLocation>
        <location evidence="1">Membrane</location>
        <topology evidence="1">Multi-pass membrane protein</topology>
    </subcellularLocation>
</comment>
<dbReference type="RefSeq" id="WP_367966147.1">
    <property type="nucleotide sequence ID" value="NZ_JBAKFJ010000001.1"/>
</dbReference>
<comment type="caution">
    <text evidence="7">The sequence shown here is derived from an EMBL/GenBank/DDBJ whole genome shotgun (WGS) entry which is preliminary data.</text>
</comment>
<evidence type="ECO:0000256" key="1">
    <source>
        <dbReference type="ARBA" id="ARBA00004141"/>
    </source>
</evidence>
<keyword evidence="3 5" id="KW-1133">Transmembrane helix</keyword>